<dbReference type="InterPro" id="IPR027417">
    <property type="entry name" value="P-loop_NTPase"/>
</dbReference>
<dbReference type="Pfam" id="PF01695">
    <property type="entry name" value="IstB_IS21"/>
    <property type="match status" value="1"/>
</dbReference>
<comment type="caution">
    <text evidence="2">The sequence shown here is derived from an EMBL/GenBank/DDBJ whole genome shotgun (WGS) entry which is preliminary data.</text>
</comment>
<evidence type="ECO:0000313" key="3">
    <source>
        <dbReference type="Proteomes" id="UP000013988"/>
    </source>
</evidence>
<dbReference type="GO" id="GO:0005524">
    <property type="term" value="F:ATP binding"/>
    <property type="evidence" value="ECO:0007669"/>
    <property type="project" value="InterPro"/>
</dbReference>
<dbReference type="PATRIC" id="fig|1202534.3.peg.3861"/>
<protein>
    <recommendedName>
        <fullName evidence="1">IstB-like ATP-binding domain-containing protein</fullName>
    </recommendedName>
</protein>
<sequence>MTCKTCGERQEKLVKLFGKTIKVNIICSCREKELEEKNQRLKIIKKNSLMEKSFYNKTFENWDFEKGDTKLYNLGIKYIDNFKEIKEEGLGLLITGAVGNGKSYLSFAIALLKKGVPVVCISINGLLERIKETYSTLGKEGEWEIIKFLENADLLVIDDLGTEQNTEWSISKIYTIIDSRYRNKLPNSSYNKLSS</sequence>
<reference evidence="2 3" key="1">
    <citation type="submission" date="2013-03" db="EMBL/GenBank/DDBJ databases">
        <title>Whole genome shotgun sequencing of Clostridium sartagoforme AAU1.</title>
        <authorList>
            <person name="Joshi C.G."/>
            <person name="Duggirala S.M."/>
            <person name="Nathani N.M."/>
            <person name="Bhatt V.D."/>
            <person name="Patel A.K."/>
            <person name="Pandya P.R."/>
            <person name="KaPatel J.A."/>
        </authorList>
    </citation>
    <scope>NUCLEOTIDE SEQUENCE [LARGE SCALE GENOMIC DNA]</scope>
    <source>
        <strain evidence="2 3">AAU1</strain>
    </source>
</reference>
<gene>
    <name evidence="2" type="ORF">A500_19354</name>
</gene>
<dbReference type="PANTHER" id="PTHR30050">
    <property type="entry name" value="CHROMOSOMAL REPLICATION INITIATOR PROTEIN DNAA"/>
    <property type="match status" value="1"/>
</dbReference>
<dbReference type="RefSeq" id="WP_016209078.1">
    <property type="nucleotide sequence ID" value="NZ_ASRV01000236.1"/>
</dbReference>
<feature type="domain" description="IstB-like ATP-binding" evidence="1">
    <location>
        <begin position="35"/>
        <end position="183"/>
    </location>
</feature>
<organism evidence="2 3">
    <name type="scientific">Clostridium sartagoforme AAU1</name>
    <dbReference type="NCBI Taxonomy" id="1202534"/>
    <lineage>
        <taxon>Bacteria</taxon>
        <taxon>Bacillati</taxon>
        <taxon>Bacillota</taxon>
        <taxon>Clostridia</taxon>
        <taxon>Eubacteriales</taxon>
        <taxon>Clostridiaceae</taxon>
        <taxon>Clostridium</taxon>
    </lineage>
</organism>
<dbReference type="GO" id="GO:0006260">
    <property type="term" value="P:DNA replication"/>
    <property type="evidence" value="ECO:0007669"/>
    <property type="project" value="TreeGrafter"/>
</dbReference>
<dbReference type="NCBIfam" id="NF005992">
    <property type="entry name" value="PRK08116.1"/>
    <property type="match status" value="1"/>
</dbReference>
<keyword evidence="3" id="KW-1185">Reference proteome</keyword>
<dbReference type="EMBL" id="ASRV01000236">
    <property type="protein sequence ID" value="EOR19947.1"/>
    <property type="molecule type" value="Genomic_DNA"/>
</dbReference>
<dbReference type="Gene3D" id="3.40.50.300">
    <property type="entry name" value="P-loop containing nucleotide triphosphate hydrolases"/>
    <property type="match status" value="1"/>
</dbReference>
<dbReference type="PANTHER" id="PTHR30050:SF4">
    <property type="entry name" value="ATP-BINDING PROTEIN RV3427C IN INSERTION SEQUENCE-RELATED"/>
    <property type="match status" value="1"/>
</dbReference>
<dbReference type="Proteomes" id="UP000013988">
    <property type="component" value="Unassembled WGS sequence"/>
</dbReference>
<evidence type="ECO:0000259" key="1">
    <source>
        <dbReference type="Pfam" id="PF01695"/>
    </source>
</evidence>
<evidence type="ECO:0000313" key="2">
    <source>
        <dbReference type="EMBL" id="EOR19947.1"/>
    </source>
</evidence>
<accession>R9BSG8</accession>
<name>R9BSG8_9CLOT</name>
<proteinExistence type="predicted"/>
<dbReference type="SUPFAM" id="SSF52540">
    <property type="entry name" value="P-loop containing nucleoside triphosphate hydrolases"/>
    <property type="match status" value="1"/>
</dbReference>
<dbReference type="AlphaFoldDB" id="R9BSG8"/>
<dbReference type="InterPro" id="IPR002611">
    <property type="entry name" value="IstB_ATP-bd"/>
</dbReference>